<dbReference type="EMBL" id="CP012333">
    <property type="protein sequence ID" value="AKU96846.1"/>
    <property type="molecule type" value="Genomic_DNA"/>
</dbReference>
<dbReference type="KEGG" id="llu:AKJ09_03510"/>
<dbReference type="STRING" id="1391654.AKJ09_03510"/>
<evidence type="ECO:0000259" key="1">
    <source>
        <dbReference type="Pfam" id="PF12680"/>
    </source>
</evidence>
<organism evidence="2 3">
    <name type="scientific">Labilithrix luteola</name>
    <dbReference type="NCBI Taxonomy" id="1391654"/>
    <lineage>
        <taxon>Bacteria</taxon>
        <taxon>Pseudomonadati</taxon>
        <taxon>Myxococcota</taxon>
        <taxon>Polyangia</taxon>
        <taxon>Polyangiales</taxon>
        <taxon>Labilitrichaceae</taxon>
        <taxon>Labilithrix</taxon>
    </lineage>
</organism>
<dbReference type="RefSeq" id="WP_146648077.1">
    <property type="nucleotide sequence ID" value="NZ_CP012333.1"/>
</dbReference>
<evidence type="ECO:0000313" key="2">
    <source>
        <dbReference type="EMBL" id="AKU96846.1"/>
    </source>
</evidence>
<name>A0A0K1PU08_9BACT</name>
<dbReference type="OrthoDB" id="9799296at2"/>
<evidence type="ECO:0000313" key="3">
    <source>
        <dbReference type="Proteomes" id="UP000064967"/>
    </source>
</evidence>
<dbReference type="InterPro" id="IPR032710">
    <property type="entry name" value="NTF2-like_dom_sf"/>
</dbReference>
<sequence>MSEPLVVALSKRQLEAYNRADLDAFCACYHADVMVLDHEGTCTTRGMDAFRERYRTMFDAHRDVHGRVDERIVLGEHVVELEHWSRVRKDTGERVSGTVVVRYTEQDGLIRIAEFLRPRG</sequence>
<keyword evidence="3" id="KW-1185">Reference proteome</keyword>
<feature type="domain" description="SnoaL-like" evidence="1">
    <location>
        <begin position="12"/>
        <end position="110"/>
    </location>
</feature>
<dbReference type="Proteomes" id="UP000064967">
    <property type="component" value="Chromosome"/>
</dbReference>
<dbReference type="InterPro" id="IPR037401">
    <property type="entry name" value="SnoaL-like"/>
</dbReference>
<protein>
    <recommendedName>
        <fullName evidence="1">SnoaL-like domain-containing protein</fullName>
    </recommendedName>
</protein>
<gene>
    <name evidence="2" type="ORF">AKJ09_03510</name>
</gene>
<proteinExistence type="predicted"/>
<dbReference type="SUPFAM" id="SSF54427">
    <property type="entry name" value="NTF2-like"/>
    <property type="match status" value="1"/>
</dbReference>
<dbReference type="Gene3D" id="3.10.450.50">
    <property type="match status" value="1"/>
</dbReference>
<accession>A0A0K1PU08</accession>
<dbReference type="Pfam" id="PF12680">
    <property type="entry name" value="SnoaL_2"/>
    <property type="match status" value="1"/>
</dbReference>
<reference evidence="2 3" key="1">
    <citation type="submission" date="2015-08" db="EMBL/GenBank/DDBJ databases">
        <authorList>
            <person name="Babu N.S."/>
            <person name="Beckwith C.J."/>
            <person name="Beseler K.G."/>
            <person name="Brison A."/>
            <person name="Carone J.V."/>
            <person name="Caskin T.P."/>
            <person name="Diamond M."/>
            <person name="Durham M.E."/>
            <person name="Foxe J.M."/>
            <person name="Go M."/>
            <person name="Henderson B.A."/>
            <person name="Jones I.B."/>
            <person name="McGettigan J.A."/>
            <person name="Micheletti S.J."/>
            <person name="Nasrallah M.E."/>
            <person name="Ortiz D."/>
            <person name="Piller C.R."/>
            <person name="Privatt S.R."/>
            <person name="Schneider S.L."/>
            <person name="Sharp S."/>
            <person name="Smith T.C."/>
            <person name="Stanton J.D."/>
            <person name="Ullery H.E."/>
            <person name="Wilson R.J."/>
            <person name="Serrano M.G."/>
            <person name="Buck G."/>
            <person name="Lee V."/>
            <person name="Wang Y."/>
            <person name="Carvalho R."/>
            <person name="Voegtly L."/>
            <person name="Shi R."/>
            <person name="Duckworth R."/>
            <person name="Johnson A."/>
            <person name="Loviza R."/>
            <person name="Walstead R."/>
            <person name="Shah Z."/>
            <person name="Kiflezghi M."/>
            <person name="Wade K."/>
            <person name="Ball S.L."/>
            <person name="Bradley K.W."/>
            <person name="Asai D.J."/>
            <person name="Bowman C.A."/>
            <person name="Russell D.A."/>
            <person name="Pope W.H."/>
            <person name="Jacobs-Sera D."/>
            <person name="Hendrix R.W."/>
            <person name="Hatfull G.F."/>
        </authorList>
    </citation>
    <scope>NUCLEOTIDE SEQUENCE [LARGE SCALE GENOMIC DNA]</scope>
    <source>
        <strain evidence="2 3">DSM 27648</strain>
    </source>
</reference>
<dbReference type="AlphaFoldDB" id="A0A0K1PU08"/>